<gene>
    <name evidence="1" type="ORF">ACFP81_00280</name>
</gene>
<accession>A0ABW1YCL2</accession>
<reference evidence="2" key="1">
    <citation type="journal article" date="2019" name="Int. J. Syst. Evol. Microbiol.">
        <title>The Global Catalogue of Microorganisms (GCM) 10K type strain sequencing project: providing services to taxonomists for standard genome sequencing and annotation.</title>
        <authorList>
            <consortium name="The Broad Institute Genomics Platform"/>
            <consortium name="The Broad Institute Genome Sequencing Center for Infectious Disease"/>
            <person name="Wu L."/>
            <person name="Ma J."/>
        </authorList>
    </citation>
    <scope>NUCLEOTIDE SEQUENCE [LARGE SCALE GENOMIC DNA]</scope>
    <source>
        <strain evidence="2">CGMCC 1.15772</strain>
    </source>
</reference>
<sequence length="161" mass="17475">MSKTITAVNLQAEFEAFLIGRSVDLASVGMETLFAALIAFHKEVRVEGCNPDKHEDYLHYEGGNGVPYFERILYVPSETGAVETLDPDGPAYRAKWSLTVGPEFQTALAKVQNQPEASVNLWSMDFADADAFAVAVRAEPSFQAAVGWGQVAVEVTFGELG</sequence>
<proteinExistence type="predicted"/>
<dbReference type="EMBL" id="JBHSWD010000001">
    <property type="protein sequence ID" value="MFC6590629.1"/>
    <property type="molecule type" value="Genomic_DNA"/>
</dbReference>
<keyword evidence="2" id="KW-1185">Reference proteome</keyword>
<evidence type="ECO:0000313" key="2">
    <source>
        <dbReference type="Proteomes" id="UP001596297"/>
    </source>
</evidence>
<organism evidence="1 2">
    <name type="scientific">Deinococcus lacus</name>
    <dbReference type="NCBI Taxonomy" id="392561"/>
    <lineage>
        <taxon>Bacteria</taxon>
        <taxon>Thermotogati</taxon>
        <taxon>Deinococcota</taxon>
        <taxon>Deinococci</taxon>
        <taxon>Deinococcales</taxon>
        <taxon>Deinococcaceae</taxon>
        <taxon>Deinococcus</taxon>
    </lineage>
</organism>
<dbReference type="RefSeq" id="WP_380081651.1">
    <property type="nucleotide sequence ID" value="NZ_JBHSWD010000001.1"/>
</dbReference>
<protein>
    <submittedName>
        <fullName evidence="1">Uncharacterized protein</fullName>
    </submittedName>
</protein>
<comment type="caution">
    <text evidence="1">The sequence shown here is derived from an EMBL/GenBank/DDBJ whole genome shotgun (WGS) entry which is preliminary data.</text>
</comment>
<dbReference type="Proteomes" id="UP001596297">
    <property type="component" value="Unassembled WGS sequence"/>
</dbReference>
<evidence type="ECO:0000313" key="1">
    <source>
        <dbReference type="EMBL" id="MFC6590629.1"/>
    </source>
</evidence>
<name>A0ABW1YCL2_9DEIO</name>